<dbReference type="EMBL" id="SNQG01000001">
    <property type="protein sequence ID" value="TEW69508.1"/>
    <property type="molecule type" value="Genomic_DNA"/>
</dbReference>
<dbReference type="GO" id="GO:0004252">
    <property type="term" value="F:serine-type endopeptidase activity"/>
    <property type="evidence" value="ECO:0007669"/>
    <property type="project" value="InterPro"/>
</dbReference>
<evidence type="ECO:0000256" key="1">
    <source>
        <dbReference type="ARBA" id="ARBA00011073"/>
    </source>
</evidence>
<dbReference type="InterPro" id="IPR000209">
    <property type="entry name" value="Peptidase_S8/S53_dom"/>
</dbReference>
<dbReference type="PANTHER" id="PTHR43399">
    <property type="entry name" value="SUBTILISIN-RELATED"/>
    <property type="match status" value="1"/>
</dbReference>
<comment type="similarity">
    <text evidence="1 2">Belongs to the peptidase S8 family.</text>
</comment>
<evidence type="ECO:0000256" key="3">
    <source>
        <dbReference type="SAM" id="SignalP"/>
    </source>
</evidence>
<feature type="domain" description="Peptidase S8/S53" evidence="4">
    <location>
        <begin position="229"/>
        <end position="450"/>
    </location>
</feature>
<dbReference type="SUPFAM" id="SSF52743">
    <property type="entry name" value="Subtilisin-like"/>
    <property type="match status" value="1"/>
</dbReference>
<dbReference type="InterPro" id="IPR008979">
    <property type="entry name" value="Galactose-bd-like_sf"/>
</dbReference>
<gene>
    <name evidence="5" type="ORF">E2R65_04880</name>
</gene>
<reference evidence="5 6" key="1">
    <citation type="journal article" date="2016" name="Int. J. Syst. Evol. Microbiol.">
        <title>Proposal of Mucilaginibacter phyllosphaerae sp. nov. isolated from the phyllosphere of Galium album.</title>
        <authorList>
            <person name="Aydogan E.L."/>
            <person name="Busse H.J."/>
            <person name="Moser G."/>
            <person name="Muller C."/>
            <person name="Kampfer P."/>
            <person name="Glaeser S.P."/>
        </authorList>
    </citation>
    <scope>NUCLEOTIDE SEQUENCE [LARGE SCALE GENOMIC DNA]</scope>
    <source>
        <strain evidence="5 6">PP-F2FG21</strain>
    </source>
</reference>
<dbReference type="Proteomes" id="UP000297248">
    <property type="component" value="Unassembled WGS sequence"/>
</dbReference>
<keyword evidence="3" id="KW-0732">Signal</keyword>
<name>A0A4Y8AKH1_9SPHI</name>
<feature type="chain" id="PRO_5021189187" evidence="3">
    <location>
        <begin position="24"/>
        <end position="938"/>
    </location>
</feature>
<comment type="caution">
    <text evidence="2">Lacks conserved residue(s) required for the propagation of feature annotation.</text>
</comment>
<evidence type="ECO:0000313" key="6">
    <source>
        <dbReference type="Proteomes" id="UP000297248"/>
    </source>
</evidence>
<evidence type="ECO:0000259" key="4">
    <source>
        <dbReference type="Pfam" id="PF00082"/>
    </source>
</evidence>
<sequence>MPLMIKNICCFILLIFCYNMGYAQKTADEGLLKQMYAAPASGFKTDSLRYYLVKVKQPMATGSNIQVVKRVSYHYYIIASAKTVNVAGNTLSISPANALWKADDNLARLNQSHPNASRVISIVLKKQNGSTLADLKKYGDLLAVNGNTVKLKTRLNQLPALLQRNDVAFASLDRKPYPELAINDLDLGANSLAAVADNFPGINGANINVSVKEEQYDQDDLDLLGRSFASGTPASNNSSHATTMATLIGGNGNSFIKGRGGAPAVKFTSSDFARLLPDTATAFTTYGISVQNHSYGTGIENYYGIEAEAYDKQVYENPTLVHVFSSGNIGTTSPQTGIYSGLAGTANLSGTFKQAKNVLVVGGTGRTDVPEGQSSAGPAYDGRIKPEIVADGEDGTSGAAALTTGAVALLQQTYKQKHNTLPAAALIKAVLINAADDIGTAHVDYKTGYGKLNALEAVRTLNDERFVSGSVADKAQTSYQVTVPANCRQLKVSLAWIDPPAQLNTPAALINDLDLYITTPTGTTLLPWALSAYPATDSLLTPARMQRDSLNNTEQVTLQNPAAGIYTVYVQGRKITQGPQAFSIAWQTSLVNQFEWIPPLSGSIIPANEDAYLRWQNTFGTAQGSLSVSYNKGTTWQVIDANVNLAAGNYKWAVPNVFTPALLKMHIGNQDFISKEFVLAAPLTLGVGYTCTTGTLLHWNAQAGATGYTIYSIKDNLLQKLTTAADTSIMIPADAQTSNYYAVSAMGNGFEGIKSYTLDATTQGVGCYIRTLLATVIDNKSIQLALQVGSVLNLKTITWEKLTGNNQYTTLGTTNTTAGLLDYTFTDVNPKKGINYYRATLTTTDGLVTRSDLAGAVLLQPNQFTLFPNPVGAQLTILAGELNDYELKLYDALGKLSLTTTFNGLQNTVSLNLVPGTYVGVITLKGKIVYSGKIFKAE</sequence>
<protein>
    <submittedName>
        <fullName evidence="5">T9SS type A sorting domain-containing protein</fullName>
    </submittedName>
</protein>
<dbReference type="PANTHER" id="PTHR43399:SF4">
    <property type="entry name" value="CELL WALL-ASSOCIATED PROTEASE"/>
    <property type="match status" value="1"/>
</dbReference>
<dbReference type="InterPro" id="IPR036852">
    <property type="entry name" value="Peptidase_S8/S53_dom_sf"/>
</dbReference>
<dbReference type="AlphaFoldDB" id="A0A4Y8AKH1"/>
<dbReference type="Pfam" id="PF00082">
    <property type="entry name" value="Peptidase_S8"/>
    <property type="match status" value="1"/>
</dbReference>
<dbReference type="InterPro" id="IPR051048">
    <property type="entry name" value="Peptidase_S8/S53_subtilisin"/>
</dbReference>
<dbReference type="Gene3D" id="2.60.120.380">
    <property type="match status" value="1"/>
</dbReference>
<evidence type="ECO:0000313" key="5">
    <source>
        <dbReference type="EMBL" id="TEW69508.1"/>
    </source>
</evidence>
<comment type="caution">
    <text evidence="5">The sequence shown here is derived from an EMBL/GenBank/DDBJ whole genome shotgun (WGS) entry which is preliminary data.</text>
</comment>
<feature type="signal peptide" evidence="3">
    <location>
        <begin position="1"/>
        <end position="23"/>
    </location>
</feature>
<dbReference type="InterPro" id="IPR026444">
    <property type="entry name" value="Secre_tail"/>
</dbReference>
<accession>A0A4Y8AKH1</accession>
<dbReference type="Gene3D" id="3.40.50.200">
    <property type="entry name" value="Peptidase S8/S53 domain"/>
    <property type="match status" value="1"/>
</dbReference>
<dbReference type="NCBIfam" id="TIGR04183">
    <property type="entry name" value="Por_Secre_tail"/>
    <property type="match status" value="1"/>
</dbReference>
<dbReference type="GO" id="GO:0006508">
    <property type="term" value="P:proteolysis"/>
    <property type="evidence" value="ECO:0007669"/>
    <property type="project" value="InterPro"/>
</dbReference>
<dbReference type="PROSITE" id="PS51892">
    <property type="entry name" value="SUBTILASE"/>
    <property type="match status" value="1"/>
</dbReference>
<organism evidence="5 6">
    <name type="scientific">Mucilaginibacter phyllosphaerae</name>
    <dbReference type="NCBI Taxonomy" id="1812349"/>
    <lineage>
        <taxon>Bacteria</taxon>
        <taxon>Pseudomonadati</taxon>
        <taxon>Bacteroidota</taxon>
        <taxon>Sphingobacteriia</taxon>
        <taxon>Sphingobacteriales</taxon>
        <taxon>Sphingobacteriaceae</taxon>
        <taxon>Mucilaginibacter</taxon>
    </lineage>
</organism>
<dbReference type="SUPFAM" id="SSF49785">
    <property type="entry name" value="Galactose-binding domain-like"/>
    <property type="match status" value="1"/>
</dbReference>
<evidence type="ECO:0000256" key="2">
    <source>
        <dbReference type="PROSITE-ProRule" id="PRU01240"/>
    </source>
</evidence>
<proteinExistence type="inferred from homology"/>